<dbReference type="EMBL" id="KB632095">
    <property type="protein sequence ID" value="ERL88782.1"/>
    <property type="molecule type" value="Genomic_DNA"/>
</dbReference>
<dbReference type="InterPro" id="IPR016125">
    <property type="entry name" value="Peptidase_C15-like"/>
</dbReference>
<dbReference type="PANTHER" id="PTHR23402">
    <property type="entry name" value="PROTEASE FAMILY C15 PYROGLUTAMYL-PEPTIDASE I-RELATED"/>
    <property type="match status" value="1"/>
</dbReference>
<proteinExistence type="inferred from homology"/>
<dbReference type="InterPro" id="IPR036440">
    <property type="entry name" value="Peptidase_C15-like_sf"/>
</dbReference>
<evidence type="ECO:0000256" key="5">
    <source>
        <dbReference type="ARBA" id="ARBA00022807"/>
    </source>
</evidence>
<dbReference type="PRINTS" id="PR00706">
    <property type="entry name" value="PYROGLUPTASE"/>
</dbReference>
<dbReference type="PANTHER" id="PTHR23402:SF1">
    <property type="entry name" value="PYROGLUTAMYL-PEPTIDASE I"/>
    <property type="match status" value="1"/>
</dbReference>
<accession>U4U6T9</accession>
<evidence type="ECO:0008006" key="8">
    <source>
        <dbReference type="Google" id="ProtNLM"/>
    </source>
</evidence>
<comment type="similarity">
    <text evidence="1">Belongs to the peptidase C15 family.</text>
</comment>
<dbReference type="Pfam" id="PF01470">
    <property type="entry name" value="Peptidase_C15"/>
    <property type="match status" value="1"/>
</dbReference>
<evidence type="ECO:0000256" key="3">
    <source>
        <dbReference type="ARBA" id="ARBA00022670"/>
    </source>
</evidence>
<dbReference type="Proteomes" id="UP000030742">
    <property type="component" value="Unassembled WGS sequence"/>
</dbReference>
<organism evidence="6 7">
    <name type="scientific">Dendroctonus ponderosae</name>
    <name type="common">Mountain pine beetle</name>
    <dbReference type="NCBI Taxonomy" id="77166"/>
    <lineage>
        <taxon>Eukaryota</taxon>
        <taxon>Metazoa</taxon>
        <taxon>Ecdysozoa</taxon>
        <taxon>Arthropoda</taxon>
        <taxon>Hexapoda</taxon>
        <taxon>Insecta</taxon>
        <taxon>Pterygota</taxon>
        <taxon>Neoptera</taxon>
        <taxon>Endopterygota</taxon>
        <taxon>Coleoptera</taxon>
        <taxon>Polyphaga</taxon>
        <taxon>Cucujiformia</taxon>
        <taxon>Curculionidae</taxon>
        <taxon>Scolytinae</taxon>
        <taxon>Dendroctonus</taxon>
    </lineage>
</organism>
<dbReference type="GO" id="GO:0006508">
    <property type="term" value="P:proteolysis"/>
    <property type="evidence" value="ECO:0007669"/>
    <property type="project" value="UniProtKB-KW"/>
</dbReference>
<dbReference type="STRING" id="77166.U4U6T9"/>
<dbReference type="CDD" id="cd00501">
    <property type="entry name" value="Peptidase_C15"/>
    <property type="match status" value="1"/>
</dbReference>
<evidence type="ECO:0000256" key="1">
    <source>
        <dbReference type="ARBA" id="ARBA00006641"/>
    </source>
</evidence>
<gene>
    <name evidence="6" type="ORF">D910_06164</name>
</gene>
<evidence type="ECO:0000256" key="4">
    <source>
        <dbReference type="ARBA" id="ARBA00022801"/>
    </source>
</evidence>
<dbReference type="OrthoDB" id="407146at2759"/>
<evidence type="ECO:0000313" key="6">
    <source>
        <dbReference type="EMBL" id="ERL88782.1"/>
    </source>
</evidence>
<dbReference type="InterPro" id="IPR000816">
    <property type="entry name" value="Peptidase_C15"/>
</dbReference>
<dbReference type="MEROPS" id="C15.A03"/>
<sequence>MMTESDVVLVTGFGPFGEHAVNASWEAVSLLPGTIAGCTIVKQEIPVLYRQVEEIVPRLWHRYNPKLVVHVGVSSATREIQIETCANKKGYKRADIEDTCPANGQVCYGQADTIQTSLCARTICERLNQDSTWKASISNDPGRYLCEFIYYVSLSHNNQRTLFVHVPPLNEPFSKSQLARALEEIVKCALELIGDTEEHSAHFANDSVRIYKNGRAAAAF</sequence>
<dbReference type="AlphaFoldDB" id="U4U6T9"/>
<protein>
    <recommendedName>
        <fullName evidence="8">Pyroglutamyl-peptidase I</fullName>
    </recommendedName>
</protein>
<keyword evidence="2" id="KW-0963">Cytoplasm</keyword>
<evidence type="ECO:0000313" key="7">
    <source>
        <dbReference type="Proteomes" id="UP000030742"/>
    </source>
</evidence>
<evidence type="ECO:0000256" key="2">
    <source>
        <dbReference type="ARBA" id="ARBA00022490"/>
    </source>
</evidence>
<keyword evidence="5" id="KW-0788">Thiol protease</keyword>
<dbReference type="PIRSF" id="PIRSF015592">
    <property type="entry name" value="Prld-crbxl_pptds"/>
    <property type="match status" value="1"/>
</dbReference>
<name>U4U6T9_DENPD</name>
<reference evidence="6 7" key="1">
    <citation type="journal article" date="2013" name="Genome Biol.">
        <title>Draft genome of the mountain pine beetle, Dendroctonus ponderosae Hopkins, a major forest pest.</title>
        <authorList>
            <person name="Keeling C.I."/>
            <person name="Yuen M.M."/>
            <person name="Liao N.Y."/>
            <person name="Docking T.R."/>
            <person name="Chan S.K."/>
            <person name="Taylor G.A."/>
            <person name="Palmquist D.L."/>
            <person name="Jackman S.D."/>
            <person name="Nguyen A."/>
            <person name="Li M."/>
            <person name="Henderson H."/>
            <person name="Janes J.K."/>
            <person name="Zhao Y."/>
            <person name="Pandoh P."/>
            <person name="Moore R."/>
            <person name="Sperling F.A."/>
            <person name="Huber D.P."/>
            <person name="Birol I."/>
            <person name="Jones S.J."/>
            <person name="Bohlmann J."/>
        </authorList>
    </citation>
    <scope>NUCLEOTIDE SEQUENCE</scope>
</reference>
<dbReference type="GO" id="GO:0005829">
    <property type="term" value="C:cytosol"/>
    <property type="evidence" value="ECO:0007669"/>
    <property type="project" value="InterPro"/>
</dbReference>
<keyword evidence="3" id="KW-0645">Protease</keyword>
<dbReference type="SUPFAM" id="SSF53182">
    <property type="entry name" value="Pyrrolidone carboxyl peptidase (pyroglutamate aminopeptidase)"/>
    <property type="match status" value="1"/>
</dbReference>
<dbReference type="GO" id="GO:0016920">
    <property type="term" value="F:pyroglutamyl-peptidase activity"/>
    <property type="evidence" value="ECO:0007669"/>
    <property type="project" value="InterPro"/>
</dbReference>
<dbReference type="Gene3D" id="3.40.630.20">
    <property type="entry name" value="Peptidase C15, pyroglutamyl peptidase I-like"/>
    <property type="match status" value="1"/>
</dbReference>
<keyword evidence="4" id="KW-0378">Hydrolase</keyword>